<dbReference type="PANTHER" id="PTHR27009">
    <property type="entry name" value="RUST RESISTANCE KINASE LR10-RELATED"/>
    <property type="match status" value="1"/>
</dbReference>
<sequence length="104" mass="12143">MLYFPNWIYIQLDRWREMELDVSFVEEAKLHIARKMVLVGLWCIQINPSDRPSISRVLEMLEGGHESIEIPPKPFFPSSPRQRWELQTSSADNTDAVPLTDESL</sequence>
<evidence type="ECO:0000256" key="6">
    <source>
        <dbReference type="ARBA" id="ARBA00023136"/>
    </source>
</evidence>
<evidence type="ECO:0000256" key="8">
    <source>
        <dbReference type="SAM" id="MobiDB-lite"/>
    </source>
</evidence>
<keyword evidence="3" id="KW-0812">Transmembrane</keyword>
<keyword evidence="9" id="KW-0418">Kinase</keyword>
<feature type="compositionally biased region" description="Polar residues" evidence="8">
    <location>
        <begin position="79"/>
        <end position="93"/>
    </location>
</feature>
<comment type="caution">
    <text evidence="9">The sequence shown here is derived from an EMBL/GenBank/DDBJ whole genome shotgun (WGS) entry which is preliminary data.</text>
</comment>
<keyword evidence="2" id="KW-0723">Serine/threonine-protein kinase</keyword>
<dbReference type="InterPro" id="IPR045874">
    <property type="entry name" value="LRK10/LRL21-25-like"/>
</dbReference>
<evidence type="ECO:0000256" key="7">
    <source>
        <dbReference type="ARBA" id="ARBA00023180"/>
    </source>
</evidence>
<evidence type="ECO:0000313" key="10">
    <source>
        <dbReference type="Proteomes" id="UP001180020"/>
    </source>
</evidence>
<evidence type="ECO:0000256" key="3">
    <source>
        <dbReference type="ARBA" id="ARBA00022692"/>
    </source>
</evidence>
<reference evidence="9" key="1">
    <citation type="journal article" date="2023" name="Nat. Commun.">
        <title>Diploid and tetraploid genomes of Acorus and the evolution of monocots.</title>
        <authorList>
            <person name="Ma L."/>
            <person name="Liu K.W."/>
            <person name="Li Z."/>
            <person name="Hsiao Y.Y."/>
            <person name="Qi Y."/>
            <person name="Fu T."/>
            <person name="Tang G.D."/>
            <person name="Zhang D."/>
            <person name="Sun W.H."/>
            <person name="Liu D.K."/>
            <person name="Li Y."/>
            <person name="Chen G.Z."/>
            <person name="Liu X.D."/>
            <person name="Liao X.Y."/>
            <person name="Jiang Y.T."/>
            <person name="Yu X."/>
            <person name="Hao Y."/>
            <person name="Huang J."/>
            <person name="Zhao X.W."/>
            <person name="Ke S."/>
            <person name="Chen Y.Y."/>
            <person name="Wu W.L."/>
            <person name="Hsu J.L."/>
            <person name="Lin Y.F."/>
            <person name="Huang M.D."/>
            <person name="Li C.Y."/>
            <person name="Huang L."/>
            <person name="Wang Z.W."/>
            <person name="Zhao X."/>
            <person name="Zhong W.Y."/>
            <person name="Peng D.H."/>
            <person name="Ahmad S."/>
            <person name="Lan S."/>
            <person name="Zhang J.S."/>
            <person name="Tsai W.C."/>
            <person name="Van de Peer Y."/>
            <person name="Liu Z.J."/>
        </authorList>
    </citation>
    <scope>NUCLEOTIDE SEQUENCE</scope>
    <source>
        <strain evidence="9">CP</strain>
    </source>
</reference>
<proteinExistence type="predicted"/>
<dbReference type="EMBL" id="JAUJYO010000014">
    <property type="protein sequence ID" value="KAK1297993.1"/>
    <property type="molecule type" value="Genomic_DNA"/>
</dbReference>
<comment type="subcellular location">
    <subcellularLocation>
        <location evidence="1">Membrane</location>
        <topology evidence="1">Single-pass type I membrane protein</topology>
    </subcellularLocation>
</comment>
<dbReference type="InterPro" id="IPR011009">
    <property type="entry name" value="Kinase-like_dom_sf"/>
</dbReference>
<name>A0AAV9DCA6_ACOCL</name>
<evidence type="ECO:0000256" key="2">
    <source>
        <dbReference type="ARBA" id="ARBA00022527"/>
    </source>
</evidence>
<dbReference type="SUPFAM" id="SSF56112">
    <property type="entry name" value="Protein kinase-like (PK-like)"/>
    <property type="match status" value="1"/>
</dbReference>
<keyword evidence="4" id="KW-0732">Signal</keyword>
<keyword evidence="7" id="KW-0325">Glycoprotein</keyword>
<keyword evidence="9" id="KW-0675">Receptor</keyword>
<keyword evidence="5" id="KW-1133">Transmembrane helix</keyword>
<organism evidence="9 10">
    <name type="scientific">Acorus calamus</name>
    <name type="common">Sweet flag</name>
    <dbReference type="NCBI Taxonomy" id="4465"/>
    <lineage>
        <taxon>Eukaryota</taxon>
        <taxon>Viridiplantae</taxon>
        <taxon>Streptophyta</taxon>
        <taxon>Embryophyta</taxon>
        <taxon>Tracheophyta</taxon>
        <taxon>Spermatophyta</taxon>
        <taxon>Magnoliopsida</taxon>
        <taxon>Liliopsida</taxon>
        <taxon>Acoraceae</taxon>
        <taxon>Acorus</taxon>
    </lineage>
</organism>
<dbReference type="AlphaFoldDB" id="A0AAV9DCA6"/>
<keyword evidence="9" id="KW-0808">Transferase</keyword>
<dbReference type="GO" id="GO:0016020">
    <property type="term" value="C:membrane"/>
    <property type="evidence" value="ECO:0007669"/>
    <property type="project" value="UniProtKB-SubCell"/>
</dbReference>
<evidence type="ECO:0000313" key="9">
    <source>
        <dbReference type="EMBL" id="KAK1297993.1"/>
    </source>
</evidence>
<gene>
    <name evidence="9" type="ORF">QJS10_CPB14g00446</name>
</gene>
<dbReference type="GO" id="GO:0004674">
    <property type="term" value="F:protein serine/threonine kinase activity"/>
    <property type="evidence" value="ECO:0007669"/>
    <property type="project" value="UniProtKB-KW"/>
</dbReference>
<keyword evidence="10" id="KW-1185">Reference proteome</keyword>
<keyword evidence="6" id="KW-0472">Membrane</keyword>
<accession>A0AAV9DCA6</accession>
<dbReference type="Gene3D" id="1.10.510.10">
    <property type="entry name" value="Transferase(Phosphotransferase) domain 1"/>
    <property type="match status" value="1"/>
</dbReference>
<evidence type="ECO:0000256" key="4">
    <source>
        <dbReference type="ARBA" id="ARBA00022729"/>
    </source>
</evidence>
<dbReference type="Proteomes" id="UP001180020">
    <property type="component" value="Unassembled WGS sequence"/>
</dbReference>
<reference evidence="9" key="2">
    <citation type="submission" date="2023-06" db="EMBL/GenBank/DDBJ databases">
        <authorList>
            <person name="Ma L."/>
            <person name="Liu K.-W."/>
            <person name="Li Z."/>
            <person name="Hsiao Y.-Y."/>
            <person name="Qi Y."/>
            <person name="Fu T."/>
            <person name="Tang G."/>
            <person name="Zhang D."/>
            <person name="Sun W.-H."/>
            <person name="Liu D.-K."/>
            <person name="Li Y."/>
            <person name="Chen G.-Z."/>
            <person name="Liu X.-D."/>
            <person name="Liao X.-Y."/>
            <person name="Jiang Y.-T."/>
            <person name="Yu X."/>
            <person name="Hao Y."/>
            <person name="Huang J."/>
            <person name="Zhao X.-W."/>
            <person name="Ke S."/>
            <person name="Chen Y.-Y."/>
            <person name="Wu W.-L."/>
            <person name="Hsu J.-L."/>
            <person name="Lin Y.-F."/>
            <person name="Huang M.-D."/>
            <person name="Li C.-Y."/>
            <person name="Huang L."/>
            <person name="Wang Z.-W."/>
            <person name="Zhao X."/>
            <person name="Zhong W.-Y."/>
            <person name="Peng D.-H."/>
            <person name="Ahmad S."/>
            <person name="Lan S."/>
            <person name="Zhang J.-S."/>
            <person name="Tsai W.-C."/>
            <person name="Van De Peer Y."/>
            <person name="Liu Z.-J."/>
        </authorList>
    </citation>
    <scope>NUCLEOTIDE SEQUENCE</scope>
    <source>
        <strain evidence="9">CP</strain>
        <tissue evidence="9">Leaves</tissue>
    </source>
</reference>
<evidence type="ECO:0000256" key="1">
    <source>
        <dbReference type="ARBA" id="ARBA00004479"/>
    </source>
</evidence>
<protein>
    <submittedName>
        <fullName evidence="9">Receptor-like protein kinase</fullName>
    </submittedName>
</protein>
<feature type="region of interest" description="Disordered" evidence="8">
    <location>
        <begin position="69"/>
        <end position="104"/>
    </location>
</feature>
<evidence type="ECO:0000256" key="5">
    <source>
        <dbReference type="ARBA" id="ARBA00022989"/>
    </source>
</evidence>